<sequence length="77" mass="9196">MPWWYLFRVAFSSVCRMDGDHTVRRVPSFGYTYRVSFLIAKLPPMLSRRMKLNNPIAFQDTNHLGQMSRFYFGMILK</sequence>
<dbReference type="EMBL" id="FOTF01000035">
    <property type="protein sequence ID" value="SFL64313.1"/>
    <property type="molecule type" value="Genomic_DNA"/>
</dbReference>
<evidence type="ECO:0000313" key="2">
    <source>
        <dbReference type="Proteomes" id="UP000199550"/>
    </source>
</evidence>
<dbReference type="Proteomes" id="UP000199550">
    <property type="component" value="Unassembled WGS sequence"/>
</dbReference>
<accession>A0A1I4JDM7</accession>
<organism evidence="1 2">
    <name type="scientific">Loktanella salsilacus</name>
    <dbReference type="NCBI Taxonomy" id="195913"/>
    <lineage>
        <taxon>Bacteria</taxon>
        <taxon>Pseudomonadati</taxon>
        <taxon>Pseudomonadota</taxon>
        <taxon>Alphaproteobacteria</taxon>
        <taxon>Rhodobacterales</taxon>
        <taxon>Roseobacteraceae</taxon>
        <taxon>Loktanella</taxon>
    </lineage>
</organism>
<keyword evidence="2" id="KW-1185">Reference proteome</keyword>
<proteinExistence type="predicted"/>
<protein>
    <submittedName>
        <fullName evidence="1">Uncharacterized protein</fullName>
    </submittedName>
</protein>
<gene>
    <name evidence="1" type="ORF">SAMN04488004_13535</name>
</gene>
<dbReference type="AlphaFoldDB" id="A0A1I4JDM7"/>
<reference evidence="1 2" key="1">
    <citation type="submission" date="2016-10" db="EMBL/GenBank/DDBJ databases">
        <authorList>
            <person name="de Groot N.N."/>
        </authorList>
    </citation>
    <scope>NUCLEOTIDE SEQUENCE [LARGE SCALE GENOMIC DNA]</scope>
    <source>
        <strain evidence="1 2">DSM 16199</strain>
    </source>
</reference>
<name>A0A1I4JDM7_9RHOB</name>
<evidence type="ECO:0000313" key="1">
    <source>
        <dbReference type="EMBL" id="SFL64313.1"/>
    </source>
</evidence>